<proteinExistence type="predicted"/>
<dbReference type="GO" id="GO:0016491">
    <property type="term" value="F:oxidoreductase activity"/>
    <property type="evidence" value="ECO:0007669"/>
    <property type="project" value="InterPro"/>
</dbReference>
<dbReference type="InterPro" id="IPR050553">
    <property type="entry name" value="Thioredoxin_ResA/DsbE_sf"/>
</dbReference>
<dbReference type="Proteomes" id="UP000078486">
    <property type="component" value="Unassembled WGS sequence"/>
</dbReference>
<protein>
    <recommendedName>
        <fullName evidence="1">Alkyl hydroperoxide reductase subunit C/ Thiol specific antioxidant domain-containing protein</fullName>
    </recommendedName>
</protein>
<dbReference type="CDD" id="cd02966">
    <property type="entry name" value="TlpA_like_family"/>
    <property type="match status" value="1"/>
</dbReference>
<dbReference type="AlphaFoldDB" id="A0A178IJE1"/>
<dbReference type="Gene3D" id="3.40.30.10">
    <property type="entry name" value="Glutaredoxin"/>
    <property type="match status" value="1"/>
</dbReference>
<organism evidence="2 3">
    <name type="scientific">Termitidicoccus mucosus</name>
    <dbReference type="NCBI Taxonomy" id="1184151"/>
    <lineage>
        <taxon>Bacteria</taxon>
        <taxon>Pseudomonadati</taxon>
        <taxon>Verrucomicrobiota</taxon>
        <taxon>Opitutia</taxon>
        <taxon>Opitutales</taxon>
        <taxon>Opitutaceae</taxon>
        <taxon>Termitidicoccus</taxon>
    </lineage>
</organism>
<dbReference type="InterPro" id="IPR036249">
    <property type="entry name" value="Thioredoxin-like_sf"/>
</dbReference>
<dbReference type="PANTHER" id="PTHR42852:SF13">
    <property type="entry name" value="PROTEIN DIPZ"/>
    <property type="match status" value="1"/>
</dbReference>
<dbReference type="SUPFAM" id="SSF52833">
    <property type="entry name" value="Thioredoxin-like"/>
    <property type="match status" value="1"/>
</dbReference>
<accession>A0A178IJE1</accession>
<dbReference type="InterPro" id="IPR000866">
    <property type="entry name" value="AhpC/TSA"/>
</dbReference>
<dbReference type="GO" id="GO:0016209">
    <property type="term" value="F:antioxidant activity"/>
    <property type="evidence" value="ECO:0007669"/>
    <property type="project" value="InterPro"/>
</dbReference>
<keyword evidence="3" id="KW-1185">Reference proteome</keyword>
<reference evidence="2 3" key="1">
    <citation type="submission" date="2016-01" db="EMBL/GenBank/DDBJ databases">
        <title>High potential of lignocellulose degradation of a new Verrucomicrobia species.</title>
        <authorList>
            <person name="Wang Y."/>
            <person name="Shi Y."/>
            <person name="Qiu Z."/>
            <person name="Liu S."/>
            <person name="Yang H."/>
        </authorList>
    </citation>
    <scope>NUCLEOTIDE SEQUENCE [LARGE SCALE GENOMIC DNA]</scope>
    <source>
        <strain evidence="2 3">TSB47</strain>
    </source>
</reference>
<evidence type="ECO:0000313" key="2">
    <source>
        <dbReference type="EMBL" id="OAM89279.1"/>
    </source>
</evidence>
<name>A0A178IJE1_9BACT</name>
<comment type="caution">
    <text evidence="2">The sequence shown here is derived from an EMBL/GenBank/DDBJ whole genome shotgun (WGS) entry which is preliminary data.</text>
</comment>
<dbReference type="Pfam" id="PF00578">
    <property type="entry name" value="AhpC-TSA"/>
    <property type="match status" value="1"/>
</dbReference>
<evidence type="ECO:0000259" key="1">
    <source>
        <dbReference type="Pfam" id="PF00578"/>
    </source>
</evidence>
<sequence length="359" mass="40023">MTAAFFCPLFSQAQQDEKGALAAFTALFNQAKTKPEDATLVSLRSAGVNFLADFPKSGRANTVIKNMIDVAGFMSGKNDGPRRLSWFSMVQFDVVSKLHSGQQVSNDTKAALSALDVAMVQGETRERIIQLQQSGGLGRSSRDIQNMLASWRGKIDALTEMPGGSGLRYLKDREEGFYDFVSLVSPATTEAQLNHLVNSKDRATANWAKTESVWFAIRKEPFDLKFTELDAKGKGKEIDFKKLQGKVVYLYFWTTDAKGAVADIDKILDVYFDTSRRKFEVIGVCCDPEEKRAEALEFIRKNKIKWPQYFDGKGKDGELCEKFNVKSFPTGFIFDANGKLGPVNIKGASLKNEVARRVR</sequence>
<dbReference type="PANTHER" id="PTHR42852">
    <property type="entry name" value="THIOL:DISULFIDE INTERCHANGE PROTEIN DSBE"/>
    <property type="match status" value="1"/>
</dbReference>
<feature type="domain" description="Alkyl hydroperoxide reductase subunit C/ Thiol specific antioxidant" evidence="1">
    <location>
        <begin position="229"/>
        <end position="340"/>
    </location>
</feature>
<dbReference type="STRING" id="1184151.AW736_13570"/>
<evidence type="ECO:0000313" key="3">
    <source>
        <dbReference type="Proteomes" id="UP000078486"/>
    </source>
</evidence>
<dbReference type="EMBL" id="LRRQ01000099">
    <property type="protein sequence ID" value="OAM89279.1"/>
    <property type="molecule type" value="Genomic_DNA"/>
</dbReference>
<gene>
    <name evidence="2" type="ORF">AW736_13570</name>
</gene>